<feature type="transmembrane region" description="Helical" evidence="1">
    <location>
        <begin position="204"/>
        <end position="223"/>
    </location>
</feature>
<sequence>MLTPTRLKNISYGKVVSMTYLVKKLCVFLFSAGFQLLDVISDMYFTASLYSPANKALLPSRLRTQVLAFLCLSTFLWLAVSFAIAWSFRMAVGYSDYPKLLDKTILLLCLWALVAFDCPLFLVALPSRVVKVADIEQAQTGDYEAVNTSKGKGTALSNSVFVLGFESRSEWKQTAHYGLISHLPTFVFEDIPLFILNVQVTSHLGAFSFVSSVSLALSLLGILKKGRTISQWIMNSMCGDDGGSSAGSPKTA</sequence>
<proteinExistence type="predicted"/>
<name>A0ABQ6MF49_9STRA</name>
<accession>A0ABQ6MF49</accession>
<evidence type="ECO:0000313" key="3">
    <source>
        <dbReference type="Proteomes" id="UP001165060"/>
    </source>
</evidence>
<keyword evidence="1" id="KW-0812">Transmembrane</keyword>
<comment type="caution">
    <text evidence="2">The sequence shown here is derived from an EMBL/GenBank/DDBJ whole genome shotgun (WGS) entry which is preliminary data.</text>
</comment>
<keyword evidence="1" id="KW-1133">Transmembrane helix</keyword>
<evidence type="ECO:0000313" key="2">
    <source>
        <dbReference type="EMBL" id="GMI24862.1"/>
    </source>
</evidence>
<dbReference type="EMBL" id="BRYB01001401">
    <property type="protein sequence ID" value="GMI24862.1"/>
    <property type="molecule type" value="Genomic_DNA"/>
</dbReference>
<protein>
    <submittedName>
        <fullName evidence="2">Uncharacterized protein</fullName>
    </submittedName>
</protein>
<keyword evidence="3" id="KW-1185">Reference proteome</keyword>
<keyword evidence="1" id="KW-0472">Membrane</keyword>
<feature type="transmembrane region" description="Helical" evidence="1">
    <location>
        <begin position="20"/>
        <end position="45"/>
    </location>
</feature>
<feature type="transmembrane region" description="Helical" evidence="1">
    <location>
        <begin position="66"/>
        <end position="85"/>
    </location>
</feature>
<reference evidence="2 3" key="1">
    <citation type="journal article" date="2023" name="Commun. Biol.">
        <title>Genome analysis of Parmales, the sister group of diatoms, reveals the evolutionary specialization of diatoms from phago-mixotrophs to photoautotrophs.</title>
        <authorList>
            <person name="Ban H."/>
            <person name="Sato S."/>
            <person name="Yoshikawa S."/>
            <person name="Yamada K."/>
            <person name="Nakamura Y."/>
            <person name="Ichinomiya M."/>
            <person name="Sato N."/>
            <person name="Blanc-Mathieu R."/>
            <person name="Endo H."/>
            <person name="Kuwata A."/>
            <person name="Ogata H."/>
        </authorList>
    </citation>
    <scope>NUCLEOTIDE SEQUENCE [LARGE SCALE GENOMIC DNA]</scope>
</reference>
<feature type="transmembrane region" description="Helical" evidence="1">
    <location>
        <begin position="177"/>
        <end position="198"/>
    </location>
</feature>
<feature type="transmembrane region" description="Helical" evidence="1">
    <location>
        <begin position="105"/>
        <end position="125"/>
    </location>
</feature>
<evidence type="ECO:0000256" key="1">
    <source>
        <dbReference type="SAM" id="Phobius"/>
    </source>
</evidence>
<organism evidence="2 3">
    <name type="scientific">Tetraparma gracilis</name>
    <dbReference type="NCBI Taxonomy" id="2962635"/>
    <lineage>
        <taxon>Eukaryota</taxon>
        <taxon>Sar</taxon>
        <taxon>Stramenopiles</taxon>
        <taxon>Ochrophyta</taxon>
        <taxon>Bolidophyceae</taxon>
        <taxon>Parmales</taxon>
        <taxon>Triparmaceae</taxon>
        <taxon>Tetraparma</taxon>
    </lineage>
</organism>
<gene>
    <name evidence="2" type="ORF">TeGR_g5920</name>
</gene>
<dbReference type="Proteomes" id="UP001165060">
    <property type="component" value="Unassembled WGS sequence"/>
</dbReference>